<comment type="caution">
    <text evidence="1">The sequence shown here is derived from an EMBL/GenBank/DDBJ whole genome shotgun (WGS) entry which is preliminary data.</text>
</comment>
<dbReference type="EMBL" id="WTZA01000001">
    <property type="protein sequence ID" value="MXO74556.1"/>
    <property type="molecule type" value="Genomic_DNA"/>
</dbReference>
<dbReference type="OrthoDB" id="7388866at2"/>
<evidence type="ECO:0000313" key="1">
    <source>
        <dbReference type="EMBL" id="MXO74556.1"/>
    </source>
</evidence>
<sequence>MRPDRFRHFAAIDWSGAVGERHAGIAVAICGQGDAPPRIVRPGHRWSRQEVADWIARGMPEDTLVGLDISGSLAFADRGAYFPGWAESPVDARALWALVEGLSAADPHLAAGSFVDHPEIARHYRRHGAREGDLFGGGIGRLRVTERVGQTALGCRPTSNFNLVGASQVGKASLTGMRVLHRLNGAVALWPFDPVPPHGSVVVEIYTTIAALAAGRTAGRSKIRRFADLAAALRALDSRPVRGSGPIDDHRADALLAAAWLRTAARRPELWSPAAMTDAIARTEGWTFGAI</sequence>
<accession>A0A6I4TD63</accession>
<proteinExistence type="predicted"/>
<name>A0A6I4TD63_9SPHN</name>
<organism evidence="1 2">
    <name type="scientific">Tsuneonella aeria</name>
    <dbReference type="NCBI Taxonomy" id="1837929"/>
    <lineage>
        <taxon>Bacteria</taxon>
        <taxon>Pseudomonadati</taxon>
        <taxon>Pseudomonadota</taxon>
        <taxon>Alphaproteobacteria</taxon>
        <taxon>Sphingomonadales</taxon>
        <taxon>Erythrobacteraceae</taxon>
        <taxon>Tsuneonella</taxon>
    </lineage>
</organism>
<evidence type="ECO:0000313" key="2">
    <source>
        <dbReference type="Proteomes" id="UP000439522"/>
    </source>
</evidence>
<protein>
    <recommendedName>
        <fullName evidence="3">DUF429 domain-containing protein</fullName>
    </recommendedName>
</protein>
<evidence type="ECO:0008006" key="3">
    <source>
        <dbReference type="Google" id="ProtNLM"/>
    </source>
</evidence>
<dbReference type="AlphaFoldDB" id="A0A6I4TD63"/>
<reference evidence="1 2" key="1">
    <citation type="submission" date="2019-12" db="EMBL/GenBank/DDBJ databases">
        <title>Genomic-based taxomic classification of the family Erythrobacteraceae.</title>
        <authorList>
            <person name="Xu L."/>
        </authorList>
    </citation>
    <scope>NUCLEOTIDE SEQUENCE [LARGE SCALE GENOMIC DNA]</scope>
    <source>
        <strain evidence="1 2">100921-2</strain>
    </source>
</reference>
<dbReference type="RefSeq" id="WP_160610303.1">
    <property type="nucleotide sequence ID" value="NZ_WTZA01000001.1"/>
</dbReference>
<keyword evidence="2" id="KW-1185">Reference proteome</keyword>
<dbReference type="Proteomes" id="UP000439522">
    <property type="component" value="Unassembled WGS sequence"/>
</dbReference>
<gene>
    <name evidence="1" type="ORF">GRI40_04875</name>
</gene>